<dbReference type="GO" id="GO:0006508">
    <property type="term" value="P:proteolysis"/>
    <property type="evidence" value="ECO:0007669"/>
    <property type="project" value="InterPro"/>
</dbReference>
<dbReference type="OrthoDB" id="2747330at2759"/>
<accession>A0A409VDN5</accession>
<dbReference type="InParanoid" id="A0A409VDN5"/>
<evidence type="ECO:0000256" key="1">
    <source>
        <dbReference type="ARBA" id="ARBA00007447"/>
    </source>
</evidence>
<dbReference type="GO" id="GO:0004190">
    <property type="term" value="F:aspartic-type endopeptidase activity"/>
    <property type="evidence" value="ECO:0007669"/>
    <property type="project" value="InterPro"/>
</dbReference>
<evidence type="ECO:0000256" key="3">
    <source>
        <dbReference type="PIRSR" id="PIRSR601461-2"/>
    </source>
</evidence>
<evidence type="ECO:0000313" key="8">
    <source>
        <dbReference type="Proteomes" id="UP000284842"/>
    </source>
</evidence>
<gene>
    <name evidence="7" type="ORF">CVT24_008775</name>
</gene>
<evidence type="ECO:0000256" key="4">
    <source>
        <dbReference type="SAM" id="MobiDB-lite"/>
    </source>
</evidence>
<dbReference type="PANTHER" id="PTHR47966:SF75">
    <property type="entry name" value="ENDOPEPTIDASE (CTSD), PUTATIVE (AFU_ORTHOLOGUE AFUA_4G07040)-RELATED"/>
    <property type="match status" value="1"/>
</dbReference>
<dbReference type="PROSITE" id="PS51767">
    <property type="entry name" value="PEPTIDASE_A1"/>
    <property type="match status" value="1"/>
</dbReference>
<dbReference type="Pfam" id="PF00026">
    <property type="entry name" value="Asp"/>
    <property type="match status" value="1"/>
</dbReference>
<evidence type="ECO:0000256" key="2">
    <source>
        <dbReference type="PIRSR" id="PIRSR601461-1"/>
    </source>
</evidence>
<sequence>MTPYRLCFLDFFILSLLCSFSVHAHPLTTPSLAPPADPKFLSLALTAPPVNNALKELQQSNITQPHAYIIHQQHLNHALSRFAKMTNRSKSLTREILVNAMNNRIGTIPKRFRGVHWMREPQSGDNVGLSIWGQDLGYIATAQLGTPPRDFRLLVDSGSADLWVGGEGCESNDGGDSCGPHPLLGPSSSSSFAYISNVSTFDETNPPWILNYVTGSVSGVLVQDDVTIGGVKIQSHAFGAALRESNDFTRDDIPFDGLLGLAKKDVSQQRLPPLLSSLYNASLISAPIAAYKLPRSKDHHNPATVQGELTIGALNRALYDPRTLVQVENVNPFGYFGVQMGGVVVGGKDMGWSNRTGLVDSGTVLVVAPQMDVDIIHSNIPGAVKSPSDAAAGEPGTWSVPCDMKTRVGIKVGGRTFELDPRDVAMWPVDNGSGGGNSDGGDAGGTHPRRMCVSGISPGTVGPFHLDTDWMLGSVFLKNVYFATDEEKDVVLMARLK</sequence>
<feature type="region of interest" description="Disordered" evidence="4">
    <location>
        <begin position="428"/>
        <end position="448"/>
    </location>
</feature>
<dbReference type="InterPro" id="IPR034164">
    <property type="entry name" value="Pepsin-like_dom"/>
</dbReference>
<name>A0A409VDN5_9AGAR</name>
<dbReference type="AlphaFoldDB" id="A0A409VDN5"/>
<dbReference type="PRINTS" id="PR00792">
    <property type="entry name" value="PEPSIN"/>
</dbReference>
<proteinExistence type="inferred from homology"/>
<evidence type="ECO:0000313" key="7">
    <source>
        <dbReference type="EMBL" id="PPQ64145.1"/>
    </source>
</evidence>
<feature type="active site" evidence="2">
    <location>
        <position position="156"/>
    </location>
</feature>
<feature type="active site" evidence="2">
    <location>
        <position position="360"/>
    </location>
</feature>
<dbReference type="Proteomes" id="UP000284842">
    <property type="component" value="Unassembled WGS sequence"/>
</dbReference>
<feature type="disulfide bond" evidence="3">
    <location>
        <begin position="169"/>
        <end position="178"/>
    </location>
</feature>
<dbReference type="EMBL" id="NHTK01006094">
    <property type="protein sequence ID" value="PPQ64145.1"/>
    <property type="molecule type" value="Genomic_DNA"/>
</dbReference>
<feature type="compositionally biased region" description="Gly residues" evidence="4">
    <location>
        <begin position="432"/>
        <end position="444"/>
    </location>
</feature>
<comment type="similarity">
    <text evidence="1">Belongs to the peptidase A1 family.</text>
</comment>
<evidence type="ECO:0000256" key="5">
    <source>
        <dbReference type="SAM" id="SignalP"/>
    </source>
</evidence>
<comment type="caution">
    <text evidence="7">The sequence shown here is derived from an EMBL/GenBank/DDBJ whole genome shotgun (WGS) entry which is preliminary data.</text>
</comment>
<dbReference type="CDD" id="cd05471">
    <property type="entry name" value="pepsin_like"/>
    <property type="match status" value="1"/>
</dbReference>
<feature type="signal peptide" evidence="5">
    <location>
        <begin position="1"/>
        <end position="24"/>
    </location>
</feature>
<evidence type="ECO:0000259" key="6">
    <source>
        <dbReference type="PROSITE" id="PS51767"/>
    </source>
</evidence>
<feature type="chain" id="PRO_5019147806" description="Peptidase A1 domain-containing protein" evidence="5">
    <location>
        <begin position="25"/>
        <end position="497"/>
    </location>
</feature>
<dbReference type="InterPro" id="IPR033121">
    <property type="entry name" value="PEPTIDASE_A1"/>
</dbReference>
<protein>
    <recommendedName>
        <fullName evidence="6">Peptidase A1 domain-containing protein</fullName>
    </recommendedName>
</protein>
<dbReference type="Gene3D" id="2.40.70.10">
    <property type="entry name" value="Acid Proteases"/>
    <property type="match status" value="2"/>
</dbReference>
<organism evidence="7 8">
    <name type="scientific">Panaeolus cyanescens</name>
    <dbReference type="NCBI Taxonomy" id="181874"/>
    <lineage>
        <taxon>Eukaryota</taxon>
        <taxon>Fungi</taxon>
        <taxon>Dikarya</taxon>
        <taxon>Basidiomycota</taxon>
        <taxon>Agaricomycotina</taxon>
        <taxon>Agaricomycetes</taxon>
        <taxon>Agaricomycetidae</taxon>
        <taxon>Agaricales</taxon>
        <taxon>Agaricineae</taxon>
        <taxon>Galeropsidaceae</taxon>
        <taxon>Panaeolus</taxon>
    </lineage>
</organism>
<keyword evidence="8" id="KW-1185">Reference proteome</keyword>
<reference evidence="7 8" key="1">
    <citation type="journal article" date="2018" name="Evol. Lett.">
        <title>Horizontal gene cluster transfer increased hallucinogenic mushroom diversity.</title>
        <authorList>
            <person name="Reynolds H.T."/>
            <person name="Vijayakumar V."/>
            <person name="Gluck-Thaler E."/>
            <person name="Korotkin H.B."/>
            <person name="Matheny P.B."/>
            <person name="Slot J.C."/>
        </authorList>
    </citation>
    <scope>NUCLEOTIDE SEQUENCE [LARGE SCALE GENOMIC DNA]</scope>
    <source>
        <strain evidence="7 8">2629</strain>
    </source>
</reference>
<feature type="domain" description="Peptidase A1" evidence="6">
    <location>
        <begin position="138"/>
        <end position="494"/>
    </location>
</feature>
<dbReference type="PANTHER" id="PTHR47966">
    <property type="entry name" value="BETA-SITE APP-CLEAVING ENZYME, ISOFORM A-RELATED"/>
    <property type="match status" value="1"/>
</dbReference>
<dbReference type="InterPro" id="IPR001461">
    <property type="entry name" value="Aspartic_peptidase_A1"/>
</dbReference>
<dbReference type="InterPro" id="IPR021109">
    <property type="entry name" value="Peptidase_aspartic_dom_sf"/>
</dbReference>
<keyword evidence="5" id="KW-0732">Signal</keyword>
<dbReference type="SUPFAM" id="SSF50630">
    <property type="entry name" value="Acid proteases"/>
    <property type="match status" value="1"/>
</dbReference>
<keyword evidence="3" id="KW-1015">Disulfide bond</keyword>